<feature type="compositionally biased region" description="Basic and acidic residues" evidence="3">
    <location>
        <begin position="7"/>
        <end position="30"/>
    </location>
</feature>
<organism evidence="5">
    <name type="scientific">Oikopleura dioica</name>
    <name type="common">Tunicate</name>
    <dbReference type="NCBI Taxonomy" id="34765"/>
    <lineage>
        <taxon>Eukaryota</taxon>
        <taxon>Metazoa</taxon>
        <taxon>Chordata</taxon>
        <taxon>Tunicata</taxon>
        <taxon>Appendicularia</taxon>
        <taxon>Copelata</taxon>
        <taxon>Oikopleuridae</taxon>
        <taxon>Oikopleura</taxon>
    </lineage>
</organism>
<evidence type="ECO:0000313" key="5">
    <source>
        <dbReference type="EMBL" id="CBY11001.1"/>
    </source>
</evidence>
<proteinExistence type="predicted"/>
<dbReference type="SUPFAM" id="SSF54791">
    <property type="entry name" value="Eukaryotic type KH-domain (KH-domain type I)"/>
    <property type="match status" value="2"/>
</dbReference>
<evidence type="ECO:0000259" key="4">
    <source>
        <dbReference type="SMART" id="SM00322"/>
    </source>
</evidence>
<dbReference type="CDD" id="cd00105">
    <property type="entry name" value="KH-I"/>
    <property type="match status" value="1"/>
</dbReference>
<keyword evidence="2" id="KW-0694">RNA-binding</keyword>
<keyword evidence="1" id="KW-0677">Repeat</keyword>
<accession>E4XLZ4</accession>
<sequence>MIEMSDSEDHRDNEQYGDEDRRSRTVEDPRRRRRSPSYDEAATRDSGQKSPTDMDIENDRPESDDIDTSSSPYKKTRQDDRRTNQIRGSVDFQKMNWKVVSRVLIPAKTAGSVIGIGGSTIKQLREEYGCSVMIPDSNSPERILAIRTQNYHLGGKVIGRCAEQLDEFLRKNIPIRLMVSEIALSILPDDLESYCKSEWNADIRIMPENCPYSTERLIIIGGSPNAKGSSAGYILDTIHESDVDQSNVKPYNPDRWSTAEYGGFGVSYMNENLFRSQRSKGHPSEPSTNIQISAPQPVRDKYGREQIWLKKFTLPSKYFIYIVGNAGSRIEEIRKGTNTQIKYGPEQDGQRLIQVTGTSEQIDSALFIIKSIAKRHID</sequence>
<dbReference type="Gene3D" id="3.30.1370.10">
    <property type="entry name" value="K Homology domain, type 1"/>
    <property type="match status" value="2"/>
</dbReference>
<dbReference type="InParanoid" id="E4XLZ4"/>
<dbReference type="AlphaFoldDB" id="E4XLZ4"/>
<dbReference type="GO" id="GO:0003723">
    <property type="term" value="F:RNA binding"/>
    <property type="evidence" value="ECO:0007669"/>
    <property type="project" value="UniProtKB-UniRule"/>
</dbReference>
<keyword evidence="6" id="KW-1185">Reference proteome</keyword>
<dbReference type="OrthoDB" id="442947at2759"/>
<dbReference type="CDD" id="cd22432">
    <property type="entry name" value="KH-I_HNRNPK_rpt1"/>
    <property type="match status" value="1"/>
</dbReference>
<dbReference type="EMBL" id="FN653073">
    <property type="protein sequence ID" value="CBY11001.1"/>
    <property type="molecule type" value="Genomic_DNA"/>
</dbReference>
<dbReference type="InterPro" id="IPR004088">
    <property type="entry name" value="KH_dom_type_1"/>
</dbReference>
<feature type="region of interest" description="Disordered" evidence="3">
    <location>
        <begin position="1"/>
        <end position="87"/>
    </location>
</feature>
<dbReference type="SMART" id="SM00322">
    <property type="entry name" value="KH"/>
    <property type="match status" value="2"/>
</dbReference>
<feature type="domain" description="K Homology" evidence="4">
    <location>
        <begin position="97"/>
        <end position="170"/>
    </location>
</feature>
<dbReference type="InterPro" id="IPR036612">
    <property type="entry name" value="KH_dom_type_1_sf"/>
</dbReference>
<protein>
    <recommendedName>
        <fullName evidence="4">K Homology domain-containing protein</fullName>
    </recommendedName>
</protein>
<name>E4XLZ4_OIKDI</name>
<dbReference type="PANTHER" id="PTHR10288">
    <property type="entry name" value="KH DOMAIN CONTAINING RNA BINDING PROTEIN"/>
    <property type="match status" value="1"/>
</dbReference>
<evidence type="ECO:0000313" key="6">
    <source>
        <dbReference type="Proteomes" id="UP000001307"/>
    </source>
</evidence>
<dbReference type="InterPro" id="IPR004087">
    <property type="entry name" value="KH_dom"/>
</dbReference>
<dbReference type="PROSITE" id="PS50084">
    <property type="entry name" value="KH_TYPE_1"/>
    <property type="match status" value="2"/>
</dbReference>
<dbReference type="Proteomes" id="UP000001307">
    <property type="component" value="Unassembled WGS sequence"/>
</dbReference>
<evidence type="ECO:0000256" key="1">
    <source>
        <dbReference type="ARBA" id="ARBA00022737"/>
    </source>
</evidence>
<dbReference type="Pfam" id="PF00013">
    <property type="entry name" value="KH_1"/>
    <property type="match status" value="2"/>
</dbReference>
<evidence type="ECO:0000256" key="2">
    <source>
        <dbReference type="PROSITE-ProRule" id="PRU00117"/>
    </source>
</evidence>
<reference evidence="5" key="1">
    <citation type="journal article" date="2010" name="Science">
        <title>Plasticity of animal genome architecture unmasked by rapid evolution of a pelagic tunicate.</title>
        <authorList>
            <person name="Denoeud F."/>
            <person name="Henriet S."/>
            <person name="Mungpakdee S."/>
            <person name="Aury J.M."/>
            <person name="Da Silva C."/>
            <person name="Brinkmann H."/>
            <person name="Mikhaleva J."/>
            <person name="Olsen L.C."/>
            <person name="Jubin C."/>
            <person name="Canestro C."/>
            <person name="Bouquet J.M."/>
            <person name="Danks G."/>
            <person name="Poulain J."/>
            <person name="Campsteijn C."/>
            <person name="Adamski M."/>
            <person name="Cross I."/>
            <person name="Yadetie F."/>
            <person name="Muffato M."/>
            <person name="Louis A."/>
            <person name="Butcher S."/>
            <person name="Tsagkogeorga G."/>
            <person name="Konrad A."/>
            <person name="Singh S."/>
            <person name="Jensen M.F."/>
            <person name="Cong E.H."/>
            <person name="Eikeseth-Otteraa H."/>
            <person name="Noel B."/>
            <person name="Anthouard V."/>
            <person name="Porcel B.M."/>
            <person name="Kachouri-Lafond R."/>
            <person name="Nishino A."/>
            <person name="Ugolini M."/>
            <person name="Chourrout P."/>
            <person name="Nishida H."/>
            <person name="Aasland R."/>
            <person name="Huzurbazar S."/>
            <person name="Westhof E."/>
            <person name="Delsuc F."/>
            <person name="Lehrach H."/>
            <person name="Reinhardt R."/>
            <person name="Weissenbach J."/>
            <person name="Roy S.W."/>
            <person name="Artiguenave F."/>
            <person name="Postlethwait J.H."/>
            <person name="Manak J.R."/>
            <person name="Thompson E.M."/>
            <person name="Jaillon O."/>
            <person name="Du Pasquier L."/>
            <person name="Boudinot P."/>
            <person name="Liberles D.A."/>
            <person name="Volff J.N."/>
            <person name="Philippe H."/>
            <person name="Lenhard B."/>
            <person name="Roest Crollius H."/>
            <person name="Wincker P."/>
            <person name="Chourrout D."/>
        </authorList>
    </citation>
    <scope>NUCLEOTIDE SEQUENCE [LARGE SCALE GENOMIC DNA]</scope>
</reference>
<evidence type="ECO:0000256" key="3">
    <source>
        <dbReference type="SAM" id="MobiDB-lite"/>
    </source>
</evidence>
<feature type="domain" description="K Homology" evidence="4">
    <location>
        <begin position="306"/>
        <end position="374"/>
    </location>
</feature>
<gene>
    <name evidence="5" type="ORF">GSOID_T00014741001</name>
</gene>